<dbReference type="AlphaFoldDB" id="A0AAN7YQC2"/>
<reference evidence="1 2" key="1">
    <citation type="submission" date="2023-11" db="EMBL/GenBank/DDBJ databases">
        <title>Dfirmibasis_genome.</title>
        <authorList>
            <person name="Edelbroek B."/>
            <person name="Kjellin J."/>
            <person name="Jerlstrom-Hultqvist J."/>
            <person name="Soderbom F."/>
        </authorList>
    </citation>
    <scope>NUCLEOTIDE SEQUENCE [LARGE SCALE GENOMIC DNA]</scope>
    <source>
        <strain evidence="1 2">TNS-C-14</strain>
    </source>
</reference>
<evidence type="ECO:0000313" key="1">
    <source>
        <dbReference type="EMBL" id="KAK5577786.1"/>
    </source>
</evidence>
<organism evidence="1 2">
    <name type="scientific">Dictyostelium firmibasis</name>
    <dbReference type="NCBI Taxonomy" id="79012"/>
    <lineage>
        <taxon>Eukaryota</taxon>
        <taxon>Amoebozoa</taxon>
        <taxon>Evosea</taxon>
        <taxon>Eumycetozoa</taxon>
        <taxon>Dictyostelia</taxon>
        <taxon>Dictyosteliales</taxon>
        <taxon>Dictyosteliaceae</taxon>
        <taxon>Dictyostelium</taxon>
    </lineage>
</organism>
<dbReference type="Proteomes" id="UP001344447">
    <property type="component" value="Unassembled WGS sequence"/>
</dbReference>
<proteinExistence type="predicted"/>
<keyword evidence="2" id="KW-1185">Reference proteome</keyword>
<evidence type="ECO:0000313" key="2">
    <source>
        <dbReference type="Proteomes" id="UP001344447"/>
    </source>
</evidence>
<protein>
    <submittedName>
        <fullName evidence="1">Uncharacterized protein</fullName>
    </submittedName>
</protein>
<gene>
    <name evidence="1" type="ORF">RB653_002734</name>
</gene>
<comment type="caution">
    <text evidence="1">The sequence shown here is derived from an EMBL/GenBank/DDBJ whole genome shotgun (WGS) entry which is preliminary data.</text>
</comment>
<sequence>MTNNFFENIEKKFTFNEVELNEKTLQIRLFYPNTSELNTNTQKFLDRFMVNGSLYIIRKSKGTTVFGRIIKEDFNQLHDCYCTFRYTEEAPLRIQKFILYAPNHHFLHFYTFTKNYTHIINKETVKEFWNIEPELIDECNVKMIDNVTRYSCIILINKVDDISIIKNHLEYTKKKNNNQIRTFFSEYSNREVQSQPQQLQQQQQPHHQ</sequence>
<dbReference type="EMBL" id="JAVFKY010000004">
    <property type="protein sequence ID" value="KAK5577786.1"/>
    <property type="molecule type" value="Genomic_DNA"/>
</dbReference>
<accession>A0AAN7YQC2</accession>
<name>A0AAN7YQC2_9MYCE</name>